<evidence type="ECO:0000313" key="3">
    <source>
        <dbReference type="Proteomes" id="UP000305948"/>
    </source>
</evidence>
<sequence length="52" mass="5588">MLAESRGEHVSANPQYPGYRMMIIHGRCIIVTSVSAVVVAETAAAQAFIQGR</sequence>
<evidence type="ECO:0000313" key="2">
    <source>
        <dbReference type="EMBL" id="TFK53050.1"/>
    </source>
</evidence>
<keyword evidence="3" id="KW-1185">Reference proteome</keyword>
<dbReference type="EMBL" id="ML213508">
    <property type="protein sequence ID" value="TFK53050.1"/>
    <property type="molecule type" value="Genomic_DNA"/>
</dbReference>
<name>A0A5C3N6N2_9AGAM</name>
<evidence type="ECO:0000256" key="1">
    <source>
        <dbReference type="SAM" id="Phobius"/>
    </source>
</evidence>
<organism evidence="2 3">
    <name type="scientific">Heliocybe sulcata</name>
    <dbReference type="NCBI Taxonomy" id="5364"/>
    <lineage>
        <taxon>Eukaryota</taxon>
        <taxon>Fungi</taxon>
        <taxon>Dikarya</taxon>
        <taxon>Basidiomycota</taxon>
        <taxon>Agaricomycotina</taxon>
        <taxon>Agaricomycetes</taxon>
        <taxon>Gloeophyllales</taxon>
        <taxon>Gloeophyllaceae</taxon>
        <taxon>Heliocybe</taxon>
    </lineage>
</organism>
<accession>A0A5C3N6N2</accession>
<gene>
    <name evidence="2" type="ORF">OE88DRAFT_1656855</name>
</gene>
<proteinExistence type="predicted"/>
<feature type="transmembrane region" description="Helical" evidence="1">
    <location>
        <begin position="28"/>
        <end position="49"/>
    </location>
</feature>
<keyword evidence="1" id="KW-0812">Transmembrane</keyword>
<protein>
    <submittedName>
        <fullName evidence="2">Uncharacterized protein</fullName>
    </submittedName>
</protein>
<keyword evidence="1" id="KW-1133">Transmembrane helix</keyword>
<dbReference type="Proteomes" id="UP000305948">
    <property type="component" value="Unassembled WGS sequence"/>
</dbReference>
<keyword evidence="1" id="KW-0472">Membrane</keyword>
<reference evidence="2 3" key="1">
    <citation type="journal article" date="2019" name="Nat. Ecol. Evol.">
        <title>Megaphylogeny resolves global patterns of mushroom evolution.</title>
        <authorList>
            <person name="Varga T."/>
            <person name="Krizsan K."/>
            <person name="Foldi C."/>
            <person name="Dima B."/>
            <person name="Sanchez-Garcia M."/>
            <person name="Sanchez-Ramirez S."/>
            <person name="Szollosi G.J."/>
            <person name="Szarkandi J.G."/>
            <person name="Papp V."/>
            <person name="Albert L."/>
            <person name="Andreopoulos W."/>
            <person name="Angelini C."/>
            <person name="Antonin V."/>
            <person name="Barry K.W."/>
            <person name="Bougher N.L."/>
            <person name="Buchanan P."/>
            <person name="Buyck B."/>
            <person name="Bense V."/>
            <person name="Catcheside P."/>
            <person name="Chovatia M."/>
            <person name="Cooper J."/>
            <person name="Damon W."/>
            <person name="Desjardin D."/>
            <person name="Finy P."/>
            <person name="Geml J."/>
            <person name="Haridas S."/>
            <person name="Hughes K."/>
            <person name="Justo A."/>
            <person name="Karasinski D."/>
            <person name="Kautmanova I."/>
            <person name="Kiss B."/>
            <person name="Kocsube S."/>
            <person name="Kotiranta H."/>
            <person name="LaButti K.M."/>
            <person name="Lechner B.E."/>
            <person name="Liimatainen K."/>
            <person name="Lipzen A."/>
            <person name="Lukacs Z."/>
            <person name="Mihaltcheva S."/>
            <person name="Morgado L.N."/>
            <person name="Niskanen T."/>
            <person name="Noordeloos M.E."/>
            <person name="Ohm R.A."/>
            <person name="Ortiz-Santana B."/>
            <person name="Ovrebo C."/>
            <person name="Racz N."/>
            <person name="Riley R."/>
            <person name="Savchenko A."/>
            <person name="Shiryaev A."/>
            <person name="Soop K."/>
            <person name="Spirin V."/>
            <person name="Szebenyi C."/>
            <person name="Tomsovsky M."/>
            <person name="Tulloss R.E."/>
            <person name="Uehling J."/>
            <person name="Grigoriev I.V."/>
            <person name="Vagvolgyi C."/>
            <person name="Papp T."/>
            <person name="Martin F.M."/>
            <person name="Miettinen O."/>
            <person name="Hibbett D.S."/>
            <person name="Nagy L.G."/>
        </authorList>
    </citation>
    <scope>NUCLEOTIDE SEQUENCE [LARGE SCALE GENOMIC DNA]</scope>
    <source>
        <strain evidence="2 3">OMC1185</strain>
    </source>
</reference>
<dbReference type="AlphaFoldDB" id="A0A5C3N6N2"/>